<keyword evidence="6" id="KW-0560">Oxidoreductase</keyword>
<keyword evidence="4 9" id="KW-0349">Heme</keyword>
<dbReference type="GO" id="GO:0020037">
    <property type="term" value="F:heme binding"/>
    <property type="evidence" value="ECO:0007669"/>
    <property type="project" value="InterPro"/>
</dbReference>
<dbReference type="Gene3D" id="1.10.630.10">
    <property type="entry name" value="Cytochrome P450"/>
    <property type="match status" value="1"/>
</dbReference>
<keyword evidence="12" id="KW-1185">Reference proteome</keyword>
<dbReference type="PRINTS" id="PR00385">
    <property type="entry name" value="P450"/>
</dbReference>
<evidence type="ECO:0000256" key="9">
    <source>
        <dbReference type="PIRSR" id="PIRSR602403-1"/>
    </source>
</evidence>
<evidence type="ECO:0000256" key="5">
    <source>
        <dbReference type="ARBA" id="ARBA00022723"/>
    </source>
</evidence>
<feature type="binding site" description="axial binding residue" evidence="9">
    <location>
        <position position="481"/>
    </location>
    <ligand>
        <name>heme</name>
        <dbReference type="ChEBI" id="CHEBI:30413"/>
    </ligand>
    <ligandPart>
        <name>Fe</name>
        <dbReference type="ChEBI" id="CHEBI:18248"/>
    </ligandPart>
</feature>
<dbReference type="InterPro" id="IPR036396">
    <property type="entry name" value="Cyt_P450_sf"/>
</dbReference>
<proteinExistence type="inferred from homology"/>
<dbReference type="GO" id="GO:0004497">
    <property type="term" value="F:monooxygenase activity"/>
    <property type="evidence" value="ECO:0007669"/>
    <property type="project" value="UniProtKB-KW"/>
</dbReference>
<comment type="cofactor">
    <cofactor evidence="1 9">
        <name>heme</name>
        <dbReference type="ChEBI" id="CHEBI:30413"/>
    </cofactor>
</comment>
<dbReference type="InterPro" id="IPR001128">
    <property type="entry name" value="Cyt_P450"/>
</dbReference>
<dbReference type="PANTHER" id="PTHR24305">
    <property type="entry name" value="CYTOCHROME P450"/>
    <property type="match status" value="1"/>
</dbReference>
<keyword evidence="7 9" id="KW-0408">Iron</keyword>
<dbReference type="EMBL" id="LDEV01001050">
    <property type="protein sequence ID" value="KLJ12269.1"/>
    <property type="molecule type" value="Genomic_DNA"/>
</dbReference>
<comment type="pathway">
    <text evidence="2">Secondary metabolite biosynthesis.</text>
</comment>
<dbReference type="STRING" id="2060906.A0A0H1BL44"/>
<evidence type="ECO:0000256" key="7">
    <source>
        <dbReference type="ARBA" id="ARBA00023004"/>
    </source>
</evidence>
<dbReference type="PRINTS" id="PR00465">
    <property type="entry name" value="EP450IV"/>
</dbReference>
<sequence>MVITSSTPKLIAATGLAMVAAFLAHFLMRGFSIRRRFYRMKASGIPIIEPYSPFLGHLPLMKSLREGLPRDAHGSYSSMKIVQNWEKYFPGAKKCPPLIYMDVWPFMAQPIIMVIDPELCSQLTQETPQPRHPMFGWALTPVTDGIDLISMNMADHKLWRSRLNPGFSSRNVIQNMPAILEEVSIFAQKLKDTADADSRDWGSMFTLYDGAVALTFDVISRFALDLHLHEQTTGPGPLLTALRNLISRVKLKNIKTRLGRLTPEYKRFVSQNAATMRDILLPQLQSRFSDTLESKNQKTVIDLAIKDFKERRQQPSPEFISITLSNLKAFLFAGHDTTAQSICWIFYEIYKRPDILQRLRAEHDEVLGADPKSANKVLQESPHTVNELRYTAAVIKESLRIHSLANTFRQGSASFNFSLDGMQYPTYECMIQTSPGMTHIHPELWPRPTEFIPDRFLVPEGHALYPVKNAWRPFELGSTKCIGQELAVLELKLALVLTIRELEFDFNYEQWDVVQKRDGVGAAAAGNTVNGERAYRCGDGIGCVKDELPGRVRFRR</sequence>
<evidence type="ECO:0000313" key="12">
    <source>
        <dbReference type="Proteomes" id="UP000053573"/>
    </source>
</evidence>
<evidence type="ECO:0000256" key="1">
    <source>
        <dbReference type="ARBA" id="ARBA00001971"/>
    </source>
</evidence>
<evidence type="ECO:0000256" key="6">
    <source>
        <dbReference type="ARBA" id="ARBA00023002"/>
    </source>
</evidence>
<keyword evidence="8" id="KW-0503">Monooxygenase</keyword>
<gene>
    <name evidence="11" type="ORF">EMPG_12672</name>
</gene>
<organism evidence="11 12">
    <name type="scientific">Blastomyces silverae</name>
    <dbReference type="NCBI Taxonomy" id="2060906"/>
    <lineage>
        <taxon>Eukaryota</taxon>
        <taxon>Fungi</taxon>
        <taxon>Dikarya</taxon>
        <taxon>Ascomycota</taxon>
        <taxon>Pezizomycotina</taxon>
        <taxon>Eurotiomycetes</taxon>
        <taxon>Eurotiomycetidae</taxon>
        <taxon>Onygenales</taxon>
        <taxon>Ajellomycetaceae</taxon>
        <taxon>Blastomyces</taxon>
    </lineage>
</organism>
<dbReference type="CDD" id="cd11051">
    <property type="entry name" value="CYP59-like"/>
    <property type="match status" value="1"/>
</dbReference>
<protein>
    <recommendedName>
        <fullName evidence="13">Sterigmatocystin biosynthesis P450 monooxygenase stcS</fullName>
    </recommendedName>
</protein>
<dbReference type="GO" id="GO:0005506">
    <property type="term" value="F:iron ion binding"/>
    <property type="evidence" value="ECO:0007669"/>
    <property type="project" value="InterPro"/>
</dbReference>
<keyword evidence="5 9" id="KW-0479">Metal-binding</keyword>
<dbReference type="OrthoDB" id="10029320at2759"/>
<comment type="similarity">
    <text evidence="3">Belongs to the cytochrome P450 family.</text>
</comment>
<evidence type="ECO:0000256" key="8">
    <source>
        <dbReference type="ARBA" id="ARBA00023033"/>
    </source>
</evidence>
<evidence type="ECO:0000256" key="10">
    <source>
        <dbReference type="SAM" id="Phobius"/>
    </source>
</evidence>
<keyword evidence="10" id="KW-0812">Transmembrane</keyword>
<dbReference type="GO" id="GO:0016705">
    <property type="term" value="F:oxidoreductase activity, acting on paired donors, with incorporation or reduction of molecular oxygen"/>
    <property type="evidence" value="ECO:0007669"/>
    <property type="project" value="InterPro"/>
</dbReference>
<evidence type="ECO:0008006" key="13">
    <source>
        <dbReference type="Google" id="ProtNLM"/>
    </source>
</evidence>
<dbReference type="Pfam" id="PF00067">
    <property type="entry name" value="p450"/>
    <property type="match status" value="1"/>
</dbReference>
<keyword evidence="10" id="KW-1133">Transmembrane helix</keyword>
<dbReference type="InterPro" id="IPR050121">
    <property type="entry name" value="Cytochrome_P450_monoxygenase"/>
</dbReference>
<evidence type="ECO:0000256" key="2">
    <source>
        <dbReference type="ARBA" id="ARBA00005179"/>
    </source>
</evidence>
<dbReference type="Proteomes" id="UP000053573">
    <property type="component" value="Unassembled WGS sequence"/>
</dbReference>
<dbReference type="AlphaFoldDB" id="A0A0H1BL44"/>
<dbReference type="PANTHER" id="PTHR24305:SF107">
    <property type="entry name" value="P450, PUTATIVE (EUROFUNG)-RELATED"/>
    <property type="match status" value="1"/>
</dbReference>
<keyword evidence="10" id="KW-0472">Membrane</keyword>
<dbReference type="InterPro" id="IPR002403">
    <property type="entry name" value="Cyt_P450_E_grp-IV"/>
</dbReference>
<name>A0A0H1BL44_9EURO</name>
<evidence type="ECO:0000256" key="3">
    <source>
        <dbReference type="ARBA" id="ARBA00010617"/>
    </source>
</evidence>
<accession>A0A0H1BL44</accession>
<evidence type="ECO:0000256" key="4">
    <source>
        <dbReference type="ARBA" id="ARBA00022617"/>
    </source>
</evidence>
<feature type="transmembrane region" description="Helical" evidence="10">
    <location>
        <begin position="12"/>
        <end position="31"/>
    </location>
</feature>
<dbReference type="SUPFAM" id="SSF48264">
    <property type="entry name" value="Cytochrome P450"/>
    <property type="match status" value="1"/>
</dbReference>
<evidence type="ECO:0000313" key="11">
    <source>
        <dbReference type="EMBL" id="KLJ12269.1"/>
    </source>
</evidence>
<comment type="caution">
    <text evidence="11">The sequence shown here is derived from an EMBL/GenBank/DDBJ whole genome shotgun (WGS) entry which is preliminary data.</text>
</comment>
<reference evidence="12" key="1">
    <citation type="journal article" date="2015" name="PLoS Genet.">
        <title>The dynamic genome and transcriptome of the human fungal pathogen Blastomyces and close relative Emmonsia.</title>
        <authorList>
            <person name="Munoz J.F."/>
            <person name="Gauthier G.M."/>
            <person name="Desjardins C.A."/>
            <person name="Gallo J.E."/>
            <person name="Holder J."/>
            <person name="Sullivan T.D."/>
            <person name="Marty A.J."/>
            <person name="Carmen J.C."/>
            <person name="Chen Z."/>
            <person name="Ding L."/>
            <person name="Gujja S."/>
            <person name="Magrini V."/>
            <person name="Misas E."/>
            <person name="Mitreva M."/>
            <person name="Priest M."/>
            <person name="Saif S."/>
            <person name="Whiston E.A."/>
            <person name="Young S."/>
            <person name="Zeng Q."/>
            <person name="Goldman W.E."/>
            <person name="Mardis E.R."/>
            <person name="Taylor J.W."/>
            <person name="McEwen J.G."/>
            <person name="Clay O.K."/>
            <person name="Klein B.S."/>
            <person name="Cuomo C.A."/>
        </authorList>
    </citation>
    <scope>NUCLEOTIDE SEQUENCE [LARGE SCALE GENOMIC DNA]</scope>
    <source>
        <strain evidence="12">UAMH 139</strain>
    </source>
</reference>